<sequence length="272" mass="29677">MKNQGKVFKVDIEDPCVRCGFNCTCAIRAVGACVEFNGNLVLDDVTFSVGKGVLSALVGPNAGGKSTLFNAIAGIQDIVHGSIFVNGLPPKDSKGSISYIPQRENVNWRFSLTAQEVVDLGLVKNNSLLAFSRKGSLEKVRSALERVDMWNYKDQLISQMSGGQRQRVFIARALCQEANILLLDEAFSGVDVASQFGLIDMLRELKEQGKTIIIATHDLNTLADRFDEVICLNRHVCAQGSPDTAFTPAVLEELYGSHPGMFLSHSLGHHHD</sequence>
<evidence type="ECO:0000256" key="4">
    <source>
        <dbReference type="ARBA" id="ARBA00022840"/>
    </source>
</evidence>
<dbReference type="CDD" id="cd03235">
    <property type="entry name" value="ABC_Metallic_Cations"/>
    <property type="match status" value="1"/>
</dbReference>
<gene>
    <name evidence="6" type="ORF">METZ01_LOCUS100908</name>
</gene>
<keyword evidence="3" id="KW-0547">Nucleotide-binding</keyword>
<dbReference type="GO" id="GO:0005524">
    <property type="term" value="F:ATP binding"/>
    <property type="evidence" value="ECO:0007669"/>
    <property type="project" value="UniProtKB-KW"/>
</dbReference>
<accession>A0A381W6B6</accession>
<dbReference type="PANTHER" id="PTHR42734:SF5">
    <property type="entry name" value="IRON TRANSPORT SYSTEM ATP-BINDING PROTEIN HI_0361-RELATED"/>
    <property type="match status" value="1"/>
</dbReference>
<keyword evidence="4" id="KW-0067">ATP-binding</keyword>
<organism evidence="6">
    <name type="scientific">marine metagenome</name>
    <dbReference type="NCBI Taxonomy" id="408172"/>
    <lineage>
        <taxon>unclassified sequences</taxon>
        <taxon>metagenomes</taxon>
        <taxon>ecological metagenomes</taxon>
    </lineage>
</organism>
<dbReference type="InterPro" id="IPR003439">
    <property type="entry name" value="ABC_transporter-like_ATP-bd"/>
</dbReference>
<dbReference type="EMBL" id="UINC01010835">
    <property type="protein sequence ID" value="SVA48054.1"/>
    <property type="molecule type" value="Genomic_DNA"/>
</dbReference>
<feature type="domain" description="ABC transporter" evidence="5">
    <location>
        <begin position="27"/>
        <end position="259"/>
    </location>
</feature>
<evidence type="ECO:0000256" key="1">
    <source>
        <dbReference type="ARBA" id="ARBA00005417"/>
    </source>
</evidence>
<dbReference type="Pfam" id="PF00005">
    <property type="entry name" value="ABC_tran"/>
    <property type="match status" value="1"/>
</dbReference>
<comment type="similarity">
    <text evidence="1">Belongs to the ABC transporter superfamily.</text>
</comment>
<dbReference type="SUPFAM" id="SSF52540">
    <property type="entry name" value="P-loop containing nucleoside triphosphate hydrolases"/>
    <property type="match status" value="1"/>
</dbReference>
<evidence type="ECO:0000256" key="2">
    <source>
        <dbReference type="ARBA" id="ARBA00022448"/>
    </source>
</evidence>
<dbReference type="SMART" id="SM00382">
    <property type="entry name" value="AAA"/>
    <property type="match status" value="1"/>
</dbReference>
<evidence type="ECO:0000256" key="3">
    <source>
        <dbReference type="ARBA" id="ARBA00022741"/>
    </source>
</evidence>
<dbReference type="InterPro" id="IPR050153">
    <property type="entry name" value="Metal_Ion_Import_ABC"/>
</dbReference>
<reference evidence="6" key="1">
    <citation type="submission" date="2018-05" db="EMBL/GenBank/DDBJ databases">
        <authorList>
            <person name="Lanie J.A."/>
            <person name="Ng W.-L."/>
            <person name="Kazmierczak K.M."/>
            <person name="Andrzejewski T.M."/>
            <person name="Davidsen T.M."/>
            <person name="Wayne K.J."/>
            <person name="Tettelin H."/>
            <person name="Glass J.I."/>
            <person name="Rusch D."/>
            <person name="Podicherti R."/>
            <person name="Tsui H.-C.T."/>
            <person name="Winkler M.E."/>
        </authorList>
    </citation>
    <scope>NUCLEOTIDE SEQUENCE</scope>
</reference>
<keyword evidence="2" id="KW-0813">Transport</keyword>
<dbReference type="Gene3D" id="3.40.50.300">
    <property type="entry name" value="P-loop containing nucleotide triphosphate hydrolases"/>
    <property type="match status" value="1"/>
</dbReference>
<name>A0A381W6B6_9ZZZZ</name>
<dbReference type="InterPro" id="IPR027417">
    <property type="entry name" value="P-loop_NTPase"/>
</dbReference>
<dbReference type="PROSITE" id="PS50893">
    <property type="entry name" value="ABC_TRANSPORTER_2"/>
    <property type="match status" value="1"/>
</dbReference>
<proteinExistence type="inferred from homology"/>
<evidence type="ECO:0000313" key="6">
    <source>
        <dbReference type="EMBL" id="SVA48054.1"/>
    </source>
</evidence>
<dbReference type="AlphaFoldDB" id="A0A381W6B6"/>
<protein>
    <recommendedName>
        <fullName evidence="5">ABC transporter domain-containing protein</fullName>
    </recommendedName>
</protein>
<dbReference type="PANTHER" id="PTHR42734">
    <property type="entry name" value="METAL TRANSPORT SYSTEM ATP-BINDING PROTEIN TM_0124-RELATED"/>
    <property type="match status" value="1"/>
</dbReference>
<evidence type="ECO:0000259" key="5">
    <source>
        <dbReference type="PROSITE" id="PS50893"/>
    </source>
</evidence>
<dbReference type="InterPro" id="IPR003593">
    <property type="entry name" value="AAA+_ATPase"/>
</dbReference>
<dbReference type="GO" id="GO:0016887">
    <property type="term" value="F:ATP hydrolysis activity"/>
    <property type="evidence" value="ECO:0007669"/>
    <property type="project" value="InterPro"/>
</dbReference>
<dbReference type="PROSITE" id="PS00211">
    <property type="entry name" value="ABC_TRANSPORTER_1"/>
    <property type="match status" value="1"/>
</dbReference>
<dbReference type="InterPro" id="IPR017871">
    <property type="entry name" value="ABC_transporter-like_CS"/>
</dbReference>